<name>A0A0A9AQT6_ARUDO</name>
<sequence length="18" mass="1936">MCQILLVNGDLLIGPLSH</sequence>
<evidence type="ECO:0000313" key="1">
    <source>
        <dbReference type="EMBL" id="JAD52228.1"/>
    </source>
</evidence>
<reference evidence="1" key="1">
    <citation type="submission" date="2014-09" db="EMBL/GenBank/DDBJ databases">
        <authorList>
            <person name="Magalhaes I.L.F."/>
            <person name="Oliveira U."/>
            <person name="Santos F.R."/>
            <person name="Vidigal T.H.D.A."/>
            <person name="Brescovit A.D."/>
            <person name="Santos A.J."/>
        </authorList>
    </citation>
    <scope>NUCLEOTIDE SEQUENCE</scope>
    <source>
        <tissue evidence="1">Shoot tissue taken approximately 20 cm above the soil surface</tissue>
    </source>
</reference>
<dbReference type="AlphaFoldDB" id="A0A0A9AQT6"/>
<protein>
    <submittedName>
        <fullName evidence="1">Uncharacterized protein</fullName>
    </submittedName>
</protein>
<dbReference type="EMBL" id="GBRH01245667">
    <property type="protein sequence ID" value="JAD52228.1"/>
    <property type="molecule type" value="Transcribed_RNA"/>
</dbReference>
<accession>A0A0A9AQT6</accession>
<proteinExistence type="predicted"/>
<organism evidence="1">
    <name type="scientific">Arundo donax</name>
    <name type="common">Giant reed</name>
    <name type="synonym">Donax arundinaceus</name>
    <dbReference type="NCBI Taxonomy" id="35708"/>
    <lineage>
        <taxon>Eukaryota</taxon>
        <taxon>Viridiplantae</taxon>
        <taxon>Streptophyta</taxon>
        <taxon>Embryophyta</taxon>
        <taxon>Tracheophyta</taxon>
        <taxon>Spermatophyta</taxon>
        <taxon>Magnoliopsida</taxon>
        <taxon>Liliopsida</taxon>
        <taxon>Poales</taxon>
        <taxon>Poaceae</taxon>
        <taxon>PACMAD clade</taxon>
        <taxon>Arundinoideae</taxon>
        <taxon>Arundineae</taxon>
        <taxon>Arundo</taxon>
    </lineage>
</organism>
<reference evidence="1" key="2">
    <citation type="journal article" date="2015" name="Data Brief">
        <title>Shoot transcriptome of the giant reed, Arundo donax.</title>
        <authorList>
            <person name="Barrero R.A."/>
            <person name="Guerrero F.D."/>
            <person name="Moolhuijzen P."/>
            <person name="Goolsby J.A."/>
            <person name="Tidwell J."/>
            <person name="Bellgard S.E."/>
            <person name="Bellgard M.I."/>
        </authorList>
    </citation>
    <scope>NUCLEOTIDE SEQUENCE</scope>
    <source>
        <tissue evidence="1">Shoot tissue taken approximately 20 cm above the soil surface</tissue>
    </source>
</reference>